<evidence type="ECO:0000259" key="1">
    <source>
        <dbReference type="PROSITE" id="PS50404"/>
    </source>
</evidence>
<dbReference type="InterPro" id="IPR040079">
    <property type="entry name" value="Glutathione_S-Trfase"/>
</dbReference>
<keyword evidence="4" id="KW-1185">Reference proteome</keyword>
<dbReference type="EMBL" id="JAMOIM010000002">
    <property type="protein sequence ID" value="MCW6507211.1"/>
    <property type="molecule type" value="Genomic_DNA"/>
</dbReference>
<protein>
    <submittedName>
        <fullName evidence="3">Glutathione S-transferase N-terminal domain-containing protein</fullName>
    </submittedName>
</protein>
<dbReference type="PROSITE" id="PS50404">
    <property type="entry name" value="GST_NTER"/>
    <property type="match status" value="1"/>
</dbReference>
<dbReference type="AlphaFoldDB" id="A0AA41YU09"/>
<dbReference type="PROSITE" id="PS50405">
    <property type="entry name" value="GST_CTER"/>
    <property type="match status" value="1"/>
</dbReference>
<gene>
    <name evidence="3" type="ORF">M8523_04175</name>
</gene>
<dbReference type="Gene3D" id="3.40.30.10">
    <property type="entry name" value="Glutaredoxin"/>
    <property type="match status" value="1"/>
</dbReference>
<dbReference type="SUPFAM" id="SSF52833">
    <property type="entry name" value="Thioredoxin-like"/>
    <property type="match status" value="1"/>
</dbReference>
<feature type="domain" description="GST N-terminal" evidence="1">
    <location>
        <begin position="1"/>
        <end position="82"/>
    </location>
</feature>
<dbReference type="InterPro" id="IPR036282">
    <property type="entry name" value="Glutathione-S-Trfase_C_sf"/>
</dbReference>
<feature type="domain" description="GST C-terminal" evidence="2">
    <location>
        <begin position="87"/>
        <end position="214"/>
    </location>
</feature>
<dbReference type="SFLD" id="SFLDS00019">
    <property type="entry name" value="Glutathione_Transferase_(cytos"/>
    <property type="match status" value="1"/>
</dbReference>
<dbReference type="SUPFAM" id="SSF47616">
    <property type="entry name" value="GST C-terminal domain-like"/>
    <property type="match status" value="1"/>
</dbReference>
<proteinExistence type="predicted"/>
<dbReference type="PANTHER" id="PTHR44051">
    <property type="entry name" value="GLUTATHIONE S-TRANSFERASE-RELATED"/>
    <property type="match status" value="1"/>
</dbReference>
<dbReference type="InterPro" id="IPR004045">
    <property type="entry name" value="Glutathione_S-Trfase_N"/>
</dbReference>
<dbReference type="RefSeq" id="WP_282583581.1">
    <property type="nucleotide sequence ID" value="NZ_JAMOIM010000002.1"/>
</dbReference>
<evidence type="ECO:0000313" key="4">
    <source>
        <dbReference type="Proteomes" id="UP001165667"/>
    </source>
</evidence>
<dbReference type="Proteomes" id="UP001165667">
    <property type="component" value="Unassembled WGS sequence"/>
</dbReference>
<reference evidence="3" key="1">
    <citation type="submission" date="2022-05" db="EMBL/GenBank/DDBJ databases">
        <authorList>
            <person name="Pankratov T."/>
        </authorList>
    </citation>
    <scope>NUCLEOTIDE SEQUENCE</scope>
    <source>
        <strain evidence="3">BP6-180914</strain>
    </source>
</reference>
<accession>A0AA41YU09</accession>
<dbReference type="CDD" id="cd03057">
    <property type="entry name" value="GST_N_Beta"/>
    <property type="match status" value="1"/>
</dbReference>
<evidence type="ECO:0000259" key="2">
    <source>
        <dbReference type="PROSITE" id="PS50405"/>
    </source>
</evidence>
<comment type="caution">
    <text evidence="3">The sequence shown here is derived from an EMBL/GenBank/DDBJ whole genome shotgun (WGS) entry which is preliminary data.</text>
</comment>
<dbReference type="PANTHER" id="PTHR44051:SF8">
    <property type="entry name" value="GLUTATHIONE S-TRANSFERASE GSTA"/>
    <property type="match status" value="1"/>
</dbReference>
<sequence>MISPKLFYSPGACSLAPHIALEETGEPFEPVLVDTKTGVHREPPYLRINPKARVPALAIGDWVLTENPALLQFIARSYPDAGLWPEDLRAQAKAMEWLAWIASTVHVAYAHVRRAERYATSEAALADVRAKGLDASRDLWRAIERQVGAGPWVLGERYTVVDAYLFVFWLWGQGPALQLPMAEFCPAWTAQARAMGKRPAVQRALAREQIAFPT</sequence>
<dbReference type="Pfam" id="PF02798">
    <property type="entry name" value="GST_N"/>
    <property type="match status" value="1"/>
</dbReference>
<dbReference type="SFLD" id="SFLDG00358">
    <property type="entry name" value="Main_(cytGST)"/>
    <property type="match status" value="1"/>
</dbReference>
<dbReference type="InterPro" id="IPR010987">
    <property type="entry name" value="Glutathione-S-Trfase_C-like"/>
</dbReference>
<dbReference type="CDD" id="cd03188">
    <property type="entry name" value="GST_C_Beta"/>
    <property type="match status" value="1"/>
</dbReference>
<dbReference type="InterPro" id="IPR036249">
    <property type="entry name" value="Thioredoxin-like_sf"/>
</dbReference>
<name>A0AA41YU09_9HYPH</name>
<organism evidence="3 4">
    <name type="scientific">Lichenifustis flavocetrariae</name>
    <dbReference type="NCBI Taxonomy" id="2949735"/>
    <lineage>
        <taxon>Bacteria</taxon>
        <taxon>Pseudomonadati</taxon>
        <taxon>Pseudomonadota</taxon>
        <taxon>Alphaproteobacteria</taxon>
        <taxon>Hyphomicrobiales</taxon>
        <taxon>Lichenihabitantaceae</taxon>
        <taxon>Lichenifustis</taxon>
    </lineage>
</organism>
<evidence type="ECO:0000313" key="3">
    <source>
        <dbReference type="EMBL" id="MCW6507211.1"/>
    </source>
</evidence>
<dbReference type="SFLD" id="SFLDG01150">
    <property type="entry name" value="Main.1:_Beta-like"/>
    <property type="match status" value="1"/>
</dbReference>
<dbReference type="Gene3D" id="1.20.1050.10">
    <property type="match status" value="1"/>
</dbReference>